<organism evidence="4">
    <name type="scientific">Mytilinidion resinicola</name>
    <dbReference type="NCBI Taxonomy" id="574789"/>
    <lineage>
        <taxon>Eukaryota</taxon>
        <taxon>Fungi</taxon>
        <taxon>Dikarya</taxon>
        <taxon>Ascomycota</taxon>
        <taxon>Pezizomycotina</taxon>
        <taxon>Dothideomycetes</taxon>
        <taxon>Pleosporomycetidae</taxon>
        <taxon>Mytilinidiales</taxon>
        <taxon>Mytilinidiaceae</taxon>
        <taxon>Mytilinidion</taxon>
    </lineage>
</organism>
<reference evidence="6" key="3">
    <citation type="submission" date="2025-04" db="UniProtKB">
        <authorList>
            <consortium name="RefSeq"/>
        </authorList>
    </citation>
    <scope>IDENTIFICATION</scope>
    <source>
        <strain evidence="6">CBS 304.34</strain>
    </source>
</reference>
<proteinExistence type="predicted"/>
<dbReference type="RefSeq" id="XP_033579328.1">
    <property type="nucleotide sequence ID" value="XM_033719534.1"/>
</dbReference>
<feature type="non-terminal residue" evidence="4">
    <location>
        <position position="446"/>
    </location>
</feature>
<evidence type="ECO:0000256" key="1">
    <source>
        <dbReference type="PROSITE-ProRule" id="PRU00723"/>
    </source>
</evidence>
<feature type="non-terminal residue" evidence="4">
    <location>
        <position position="1"/>
    </location>
</feature>
<dbReference type="InterPro" id="IPR000571">
    <property type="entry name" value="Znf_CCCH"/>
</dbReference>
<feature type="region of interest" description="Disordered" evidence="2">
    <location>
        <begin position="302"/>
        <end position="428"/>
    </location>
</feature>
<feature type="region of interest" description="Disordered" evidence="2">
    <location>
        <begin position="1"/>
        <end position="21"/>
    </location>
</feature>
<dbReference type="GO" id="GO:0008270">
    <property type="term" value="F:zinc ion binding"/>
    <property type="evidence" value="ECO:0007669"/>
    <property type="project" value="UniProtKB-KW"/>
</dbReference>
<evidence type="ECO:0000259" key="3">
    <source>
        <dbReference type="PROSITE" id="PS50103"/>
    </source>
</evidence>
<feature type="domain" description="C3H1-type" evidence="3">
    <location>
        <begin position="53"/>
        <end position="82"/>
    </location>
</feature>
<accession>A0A6A6YWI9</accession>
<protein>
    <recommendedName>
        <fullName evidence="3">C3H1-type domain-containing protein</fullName>
    </recommendedName>
</protein>
<evidence type="ECO:0000313" key="4">
    <source>
        <dbReference type="EMBL" id="KAF2812364.1"/>
    </source>
</evidence>
<gene>
    <name evidence="4 6" type="ORF">BDZ99DRAFT_461084</name>
</gene>
<evidence type="ECO:0000313" key="5">
    <source>
        <dbReference type="Proteomes" id="UP000504636"/>
    </source>
</evidence>
<keyword evidence="1" id="KW-0479">Metal-binding</keyword>
<evidence type="ECO:0000256" key="2">
    <source>
        <dbReference type="SAM" id="MobiDB-lite"/>
    </source>
</evidence>
<dbReference type="AlphaFoldDB" id="A0A6A6YWI9"/>
<name>A0A6A6YWI9_9PEZI</name>
<evidence type="ECO:0000313" key="6">
    <source>
        <dbReference type="RefSeq" id="XP_033579328.1"/>
    </source>
</evidence>
<keyword evidence="5" id="KW-1185">Reference proteome</keyword>
<feature type="compositionally biased region" description="Low complexity" evidence="2">
    <location>
        <begin position="187"/>
        <end position="210"/>
    </location>
</feature>
<dbReference type="EMBL" id="MU003697">
    <property type="protein sequence ID" value="KAF2812364.1"/>
    <property type="molecule type" value="Genomic_DNA"/>
</dbReference>
<feature type="zinc finger region" description="C3H1-type" evidence="1">
    <location>
        <begin position="53"/>
        <end position="82"/>
    </location>
</feature>
<keyword evidence="1" id="KW-0862">Zinc</keyword>
<sequence>MTRESWRPQHPNTSAVPGRSISDAIASVDPAMAERIGYLGARPPPPSGIEPDSSKKVYCTYWIRTGECDYMQQGCIYKHEMPGVAKLKELGFKEVPRWWKEKNAIIPGQGVLRPAIRDLSWIRRGGRSAGAGSDSSSDESDGAQNVRPRRPSTFATIPTIPTATLKAKSLELRKSPLLEDIPELTASPSSSQDDSSSSTTSSIPQMPPMSQNHREESQRPKPSSSLGDVDLLSLEDEHNQSLDETICLIPDKPPQQASGRLQQISDRYENHRASQRTASGESGVIESTVNSPARALKARVAHPSTSRAGRNVLTEAASPPKILPQERRERRFKMKEVPSTGLSTSKFAEAAQEAPKAKVTLAPNSLGGGQQAREHLTEAQRNAVRHQQITHRAPPEAADAPTGSMKRLSPPSNSGGRKKATPKTVTKKTTFVPATKFQTAALSTKL</sequence>
<dbReference type="Proteomes" id="UP000504636">
    <property type="component" value="Unplaced"/>
</dbReference>
<dbReference type="GeneID" id="54460427"/>
<reference evidence="4 6" key="1">
    <citation type="journal article" date="2020" name="Stud. Mycol.">
        <title>101 Dothideomycetes genomes: a test case for predicting lifestyles and emergence of pathogens.</title>
        <authorList>
            <person name="Haridas S."/>
            <person name="Albert R."/>
            <person name="Binder M."/>
            <person name="Bloem J."/>
            <person name="Labutti K."/>
            <person name="Salamov A."/>
            <person name="Andreopoulos B."/>
            <person name="Baker S."/>
            <person name="Barry K."/>
            <person name="Bills G."/>
            <person name="Bluhm B."/>
            <person name="Cannon C."/>
            <person name="Castanera R."/>
            <person name="Culley D."/>
            <person name="Daum C."/>
            <person name="Ezra D."/>
            <person name="Gonzalez J."/>
            <person name="Henrissat B."/>
            <person name="Kuo A."/>
            <person name="Liang C."/>
            <person name="Lipzen A."/>
            <person name="Lutzoni F."/>
            <person name="Magnuson J."/>
            <person name="Mondo S."/>
            <person name="Nolan M."/>
            <person name="Ohm R."/>
            <person name="Pangilinan J."/>
            <person name="Park H.-J."/>
            <person name="Ramirez L."/>
            <person name="Alfaro M."/>
            <person name="Sun H."/>
            <person name="Tritt A."/>
            <person name="Yoshinaga Y."/>
            <person name="Zwiers L.-H."/>
            <person name="Turgeon B."/>
            <person name="Goodwin S."/>
            <person name="Spatafora J."/>
            <person name="Crous P."/>
            <person name="Grigoriev I."/>
        </authorList>
    </citation>
    <scope>NUCLEOTIDE SEQUENCE</scope>
    <source>
        <strain evidence="4 6">CBS 304.34</strain>
    </source>
</reference>
<feature type="region of interest" description="Disordered" evidence="2">
    <location>
        <begin position="179"/>
        <end position="228"/>
    </location>
</feature>
<feature type="region of interest" description="Disordered" evidence="2">
    <location>
        <begin position="126"/>
        <end position="160"/>
    </location>
</feature>
<keyword evidence="1" id="KW-0863">Zinc-finger</keyword>
<dbReference type="PROSITE" id="PS50103">
    <property type="entry name" value="ZF_C3H1"/>
    <property type="match status" value="1"/>
</dbReference>
<dbReference type="OrthoDB" id="5355510at2759"/>
<reference evidence="6" key="2">
    <citation type="submission" date="2020-04" db="EMBL/GenBank/DDBJ databases">
        <authorList>
            <consortium name="NCBI Genome Project"/>
        </authorList>
    </citation>
    <scope>NUCLEOTIDE SEQUENCE</scope>
    <source>
        <strain evidence="6">CBS 304.34</strain>
    </source>
</reference>